<dbReference type="InterPro" id="IPR001851">
    <property type="entry name" value="ABC_transp_permease"/>
</dbReference>
<feature type="transmembrane region" description="Helical" evidence="6">
    <location>
        <begin position="112"/>
        <end position="130"/>
    </location>
</feature>
<gene>
    <name evidence="7" type="ORF">KL86PLE_40105</name>
</gene>
<evidence type="ECO:0000256" key="2">
    <source>
        <dbReference type="ARBA" id="ARBA00022475"/>
    </source>
</evidence>
<dbReference type="Pfam" id="PF02653">
    <property type="entry name" value="BPD_transp_2"/>
    <property type="match status" value="1"/>
</dbReference>
<evidence type="ECO:0000256" key="6">
    <source>
        <dbReference type="SAM" id="Phobius"/>
    </source>
</evidence>
<dbReference type="PANTHER" id="PTHR47089:SF1">
    <property type="entry name" value="GUANOSINE ABC TRANSPORTER PERMEASE PROTEIN NUPP"/>
    <property type="match status" value="1"/>
</dbReference>
<keyword evidence="5 6" id="KW-0472">Membrane</keyword>
<dbReference type="AlphaFoldDB" id="A0A212LFP8"/>
<dbReference type="GO" id="GO:0005886">
    <property type="term" value="C:plasma membrane"/>
    <property type="evidence" value="ECO:0007669"/>
    <property type="project" value="UniProtKB-SubCell"/>
</dbReference>
<evidence type="ECO:0000313" key="7">
    <source>
        <dbReference type="EMBL" id="SCM76300.1"/>
    </source>
</evidence>
<evidence type="ECO:0000256" key="4">
    <source>
        <dbReference type="ARBA" id="ARBA00022989"/>
    </source>
</evidence>
<feature type="transmembrane region" description="Helical" evidence="6">
    <location>
        <begin position="265"/>
        <end position="283"/>
    </location>
</feature>
<evidence type="ECO:0000256" key="3">
    <source>
        <dbReference type="ARBA" id="ARBA00022692"/>
    </source>
</evidence>
<dbReference type="CDD" id="cd06580">
    <property type="entry name" value="TM_PBP1_transp_TpRbsC_like"/>
    <property type="match status" value="1"/>
</dbReference>
<feature type="transmembrane region" description="Helical" evidence="6">
    <location>
        <begin position="12"/>
        <end position="32"/>
    </location>
</feature>
<feature type="transmembrane region" description="Helical" evidence="6">
    <location>
        <begin position="238"/>
        <end position="259"/>
    </location>
</feature>
<evidence type="ECO:0000256" key="1">
    <source>
        <dbReference type="ARBA" id="ARBA00004651"/>
    </source>
</evidence>
<accession>A0A212LFP8</accession>
<keyword evidence="4 6" id="KW-1133">Transmembrane helix</keyword>
<dbReference type="GO" id="GO:0022857">
    <property type="term" value="F:transmembrane transporter activity"/>
    <property type="evidence" value="ECO:0007669"/>
    <property type="project" value="InterPro"/>
</dbReference>
<evidence type="ECO:0000256" key="5">
    <source>
        <dbReference type="ARBA" id="ARBA00023136"/>
    </source>
</evidence>
<organism evidence="7">
    <name type="scientific">uncultured Pleomorphomonas sp</name>
    <dbReference type="NCBI Taxonomy" id="442121"/>
    <lineage>
        <taxon>Bacteria</taxon>
        <taxon>Pseudomonadati</taxon>
        <taxon>Pseudomonadota</taxon>
        <taxon>Alphaproteobacteria</taxon>
        <taxon>Hyphomicrobiales</taxon>
        <taxon>Pleomorphomonadaceae</taxon>
        <taxon>Pleomorphomonas</taxon>
        <taxon>environmental samples</taxon>
    </lineage>
</organism>
<reference evidence="7" key="1">
    <citation type="submission" date="2016-08" db="EMBL/GenBank/DDBJ databases">
        <authorList>
            <person name="Seilhamer J.J."/>
        </authorList>
    </citation>
    <scope>NUCLEOTIDE SEQUENCE</scope>
    <source>
        <strain evidence="7">86</strain>
    </source>
</reference>
<dbReference type="EMBL" id="FMJD01000008">
    <property type="protein sequence ID" value="SCM76300.1"/>
    <property type="molecule type" value="Genomic_DNA"/>
</dbReference>
<dbReference type="RefSeq" id="WP_288196512.1">
    <property type="nucleotide sequence ID" value="NZ_LT608334.1"/>
</dbReference>
<dbReference type="PANTHER" id="PTHR47089">
    <property type="entry name" value="ABC TRANSPORTER, PERMEASE PROTEIN"/>
    <property type="match status" value="1"/>
</dbReference>
<comment type="subcellular location">
    <subcellularLocation>
        <location evidence="1">Cell membrane</location>
        <topology evidence="1">Multi-pass membrane protein</topology>
    </subcellularLocation>
</comment>
<feature type="transmembrane region" description="Helical" evidence="6">
    <location>
        <begin position="58"/>
        <end position="76"/>
    </location>
</feature>
<feature type="transmembrane region" description="Helical" evidence="6">
    <location>
        <begin position="191"/>
        <end position="211"/>
    </location>
</feature>
<keyword evidence="2" id="KW-1003">Cell membrane</keyword>
<feature type="transmembrane region" description="Helical" evidence="6">
    <location>
        <begin position="290"/>
        <end position="309"/>
    </location>
</feature>
<feature type="transmembrane region" description="Helical" evidence="6">
    <location>
        <begin position="88"/>
        <end position="106"/>
    </location>
</feature>
<keyword evidence="3 6" id="KW-0812">Transmembrane</keyword>
<feature type="transmembrane region" description="Helical" evidence="6">
    <location>
        <begin position="142"/>
        <end position="163"/>
    </location>
</feature>
<feature type="transmembrane region" description="Helical" evidence="6">
    <location>
        <begin position="321"/>
        <end position="342"/>
    </location>
</feature>
<protein>
    <submittedName>
        <fullName evidence="7">ABC transporter permease</fullName>
    </submittedName>
</protein>
<proteinExistence type="predicted"/>
<sequence>MNRALLAGLVRLAITLAVIAAVILAVLIPFALPHDHPGAVVAAFLLGPLSSVRHLGNVAEYATPIAFTGLAATVVFRSGLFNLGIESGVFLGGLAATAAALLLPSFGPFTPLVAIIVGAVVGSISCVIPGELRLRWEAPEMVTSLVLNFAILYAGVFFLNYYLRDPAAGSLMSYRIPADARLDRLLSGTRLNSGAIVALAACLAVGVWLYFTRSGLNLRIVGQGPAFAAHLGLPSRRIIMQAQLVGGLIAGMAGAIQVLGLYPRFSWTQLPGLGWTGIIIAILARENPFYVVPAALFLGYLQVGGDFLARDIGIPSEVVGLVTAAIMLAVTASAIFQHPAVLRLIRRIRRVEAAQ</sequence>
<name>A0A212LFP8_9HYPH</name>